<evidence type="ECO:0000313" key="7">
    <source>
        <dbReference type="EMBL" id="GGM04577.1"/>
    </source>
</evidence>
<dbReference type="GO" id="GO:0046872">
    <property type="term" value="F:metal ion binding"/>
    <property type="evidence" value="ECO:0007669"/>
    <property type="project" value="UniProtKB-KW"/>
</dbReference>
<gene>
    <name evidence="7" type="ORF">GCM10011534_27910</name>
</gene>
<dbReference type="InterPro" id="IPR051178">
    <property type="entry name" value="TfdA_dioxygenase"/>
</dbReference>
<name>A0A917T0I9_9RHOB</name>
<dbReference type="SUPFAM" id="SSF51197">
    <property type="entry name" value="Clavaminate synthase-like"/>
    <property type="match status" value="1"/>
</dbReference>
<dbReference type="Gene3D" id="3.60.130.10">
    <property type="entry name" value="Clavaminate synthase-like"/>
    <property type="match status" value="1"/>
</dbReference>
<evidence type="ECO:0000256" key="4">
    <source>
        <dbReference type="ARBA" id="ARBA00023002"/>
    </source>
</evidence>
<keyword evidence="2" id="KW-0479">Metal-binding</keyword>
<reference evidence="7" key="2">
    <citation type="submission" date="2020-09" db="EMBL/GenBank/DDBJ databases">
        <authorList>
            <person name="Sun Q."/>
            <person name="Zhou Y."/>
        </authorList>
    </citation>
    <scope>NUCLEOTIDE SEQUENCE</scope>
    <source>
        <strain evidence="7">CGMCC 1.6293</strain>
    </source>
</reference>
<dbReference type="RefSeq" id="WP_028287384.1">
    <property type="nucleotide sequence ID" value="NZ_BMLF01000002.1"/>
</dbReference>
<dbReference type="Proteomes" id="UP000649829">
    <property type="component" value="Unassembled WGS sequence"/>
</dbReference>
<dbReference type="EMBL" id="BMLF01000002">
    <property type="protein sequence ID" value="GGM04577.1"/>
    <property type="molecule type" value="Genomic_DNA"/>
</dbReference>
<comment type="similarity">
    <text evidence="1">Belongs to the TfdA dioxygenase family.</text>
</comment>
<evidence type="ECO:0000256" key="5">
    <source>
        <dbReference type="ARBA" id="ARBA00023004"/>
    </source>
</evidence>
<dbReference type="InterPro" id="IPR042098">
    <property type="entry name" value="TauD-like_sf"/>
</dbReference>
<evidence type="ECO:0000313" key="8">
    <source>
        <dbReference type="Proteomes" id="UP000649829"/>
    </source>
</evidence>
<dbReference type="PANTHER" id="PTHR43779:SF3">
    <property type="entry name" value="(3R)-3-[(CARBOXYMETHYL)AMINO]FATTY ACID OXYGENASE_DECARBOXYLASE"/>
    <property type="match status" value="1"/>
</dbReference>
<evidence type="ECO:0000256" key="3">
    <source>
        <dbReference type="ARBA" id="ARBA00022964"/>
    </source>
</evidence>
<organism evidence="7 8">
    <name type="scientific">Pseudooceanicola nanhaiensis</name>
    <dbReference type="NCBI Taxonomy" id="375761"/>
    <lineage>
        <taxon>Bacteria</taxon>
        <taxon>Pseudomonadati</taxon>
        <taxon>Pseudomonadota</taxon>
        <taxon>Alphaproteobacteria</taxon>
        <taxon>Rhodobacterales</taxon>
        <taxon>Paracoccaceae</taxon>
        <taxon>Pseudooceanicola</taxon>
    </lineage>
</organism>
<dbReference type="GO" id="GO:0016706">
    <property type="term" value="F:2-oxoglutarate-dependent dioxygenase activity"/>
    <property type="evidence" value="ECO:0007669"/>
    <property type="project" value="UniProtKB-ARBA"/>
</dbReference>
<protein>
    <submittedName>
        <fullName evidence="7">Taurine dioxygenase</fullName>
    </submittedName>
</protein>
<accession>A0A917T0I9</accession>
<feature type="domain" description="TauD/TfdA-like" evidence="6">
    <location>
        <begin position="4"/>
        <end position="279"/>
    </location>
</feature>
<dbReference type="AlphaFoldDB" id="A0A917T0I9"/>
<keyword evidence="4" id="KW-0560">Oxidoreductase</keyword>
<evidence type="ECO:0000259" key="6">
    <source>
        <dbReference type="Pfam" id="PF02668"/>
    </source>
</evidence>
<evidence type="ECO:0000256" key="2">
    <source>
        <dbReference type="ARBA" id="ARBA00022723"/>
    </source>
</evidence>
<keyword evidence="3 7" id="KW-0223">Dioxygenase</keyword>
<dbReference type="InterPro" id="IPR003819">
    <property type="entry name" value="TauD/TfdA-like"/>
</dbReference>
<comment type="caution">
    <text evidence="7">The sequence shown here is derived from an EMBL/GenBank/DDBJ whole genome shotgun (WGS) entry which is preliminary data.</text>
</comment>
<evidence type="ECO:0000256" key="1">
    <source>
        <dbReference type="ARBA" id="ARBA00005896"/>
    </source>
</evidence>
<dbReference type="PANTHER" id="PTHR43779">
    <property type="entry name" value="DIOXYGENASE RV0097-RELATED"/>
    <property type="match status" value="1"/>
</dbReference>
<dbReference type="Pfam" id="PF02668">
    <property type="entry name" value="TauD"/>
    <property type="match status" value="1"/>
</dbReference>
<reference evidence="7" key="1">
    <citation type="journal article" date="2014" name="Int. J. Syst. Evol. Microbiol.">
        <title>Complete genome sequence of Corynebacterium casei LMG S-19264T (=DSM 44701T), isolated from a smear-ripened cheese.</title>
        <authorList>
            <consortium name="US DOE Joint Genome Institute (JGI-PGF)"/>
            <person name="Walter F."/>
            <person name="Albersmeier A."/>
            <person name="Kalinowski J."/>
            <person name="Ruckert C."/>
        </authorList>
    </citation>
    <scope>NUCLEOTIDE SEQUENCE</scope>
    <source>
        <strain evidence="7">CGMCC 1.6293</strain>
    </source>
</reference>
<keyword evidence="5" id="KW-0408">Iron</keyword>
<proteinExistence type="inferred from homology"/>
<keyword evidence="8" id="KW-1185">Reference proteome</keyword>
<sequence length="302" mass="33806">MRIEPTGAVMGAIGSDVDLSQPLSDADFGDIVAALGRHGVICFPQQSLDARSLKAFSEKFGGLQVSVSGQFTHPDQPEVMILSNIKEDGKPIGLADAGQDWHTDMSYMDVVGFVNVLFAEEVPHRDGKPLGATVFANMRAAYVDLPDEMKTRLKDAICVHDFNKFWENMRARPGSERPPLSPEARAKRPPVRHPLFLTHPITGEEILYANPGYAEYIEGMDRAESDEILTFLFEHQLQDKYQYTHDWAKGDVLIWDHIGTLHTAKADYRPEEHRKMLRCQVYADRIFEPAFVQDALSHAGAA</sequence>